<evidence type="ECO:0000256" key="1">
    <source>
        <dbReference type="SAM" id="SignalP"/>
    </source>
</evidence>
<keyword evidence="4" id="KW-1185">Reference proteome</keyword>
<dbReference type="Gene3D" id="2.40.128.720">
    <property type="match status" value="2"/>
</dbReference>
<dbReference type="RefSeq" id="WP_244722785.1">
    <property type="nucleotide sequence ID" value="NZ_CP095049.1"/>
</dbReference>
<dbReference type="Proteomes" id="UP000831785">
    <property type="component" value="Chromosome"/>
</dbReference>
<feature type="domain" description="Secretion system C-terminal sorting" evidence="2">
    <location>
        <begin position="400"/>
        <end position="476"/>
    </location>
</feature>
<dbReference type="EMBL" id="CP095049">
    <property type="protein sequence ID" value="UOQ54974.1"/>
    <property type="molecule type" value="Genomic_DNA"/>
</dbReference>
<evidence type="ECO:0000313" key="3">
    <source>
        <dbReference type="EMBL" id="UOQ54974.1"/>
    </source>
</evidence>
<dbReference type="NCBIfam" id="TIGR04183">
    <property type="entry name" value="Por_Secre_tail"/>
    <property type="match status" value="1"/>
</dbReference>
<protein>
    <submittedName>
        <fullName evidence="3">T9SS type A sorting domain-containing protein</fullName>
    </submittedName>
</protein>
<organism evidence="3 4">
    <name type="scientific">Hymenobacter cellulosivorans</name>
    <dbReference type="NCBI Taxonomy" id="2932249"/>
    <lineage>
        <taxon>Bacteria</taxon>
        <taxon>Pseudomonadati</taxon>
        <taxon>Bacteroidota</taxon>
        <taxon>Cytophagia</taxon>
        <taxon>Cytophagales</taxon>
        <taxon>Hymenobacteraceae</taxon>
        <taxon>Hymenobacter</taxon>
    </lineage>
</organism>
<dbReference type="InterPro" id="IPR026444">
    <property type="entry name" value="Secre_tail"/>
</dbReference>
<feature type="chain" id="PRO_5047311776" evidence="1">
    <location>
        <begin position="21"/>
        <end position="478"/>
    </location>
</feature>
<evidence type="ECO:0000313" key="4">
    <source>
        <dbReference type="Proteomes" id="UP000831785"/>
    </source>
</evidence>
<reference evidence="3 4" key="1">
    <citation type="submission" date="2022-04" db="EMBL/GenBank/DDBJ databases">
        <title>Hymenobacter sp. isolated from the air.</title>
        <authorList>
            <person name="Won M."/>
            <person name="Lee C.-M."/>
            <person name="Woen H.-Y."/>
            <person name="Kwon S.-W."/>
        </authorList>
    </citation>
    <scope>NUCLEOTIDE SEQUENCE [LARGE SCALE GENOMIC DNA]</scope>
    <source>
        <strain evidence="4">5116 S-27</strain>
    </source>
</reference>
<feature type="signal peptide" evidence="1">
    <location>
        <begin position="1"/>
        <end position="20"/>
    </location>
</feature>
<evidence type="ECO:0000259" key="2">
    <source>
        <dbReference type="Pfam" id="PF18962"/>
    </source>
</evidence>
<keyword evidence="1" id="KW-0732">Signal</keyword>
<accession>A0ABY4FG92</accession>
<name>A0ABY4FG92_9BACT</name>
<sequence length="478" mass="53492">MKKILLLGLMGLGGVPLAHAQNASNLVALQPAAAADLSPIEAQLRSSAPAARASTVRYYTRSTTYAWNTTTNQWATAASATNLTYNTQGLVTQEVVTDSATQVPSTRATIAYTGANQIASRLEETWAGSQWQNATRYLYSYDGNGRNTEFQIDNWVNGAWVGQRRSVYTYDAAGRRIRTLTQQWTNNAWTIASGTQTTYVLDAQNRIAEQVVENWSPATQSFAPNNRYVYTYSGSSLTYSGYVSQAWVSQAWRNTSQVVNIVYNTKEQPLSYQTQTWDGAAWQPYERTSVEYLATNTVTTSQRFSNGTWVNSSRIDQKYDANGKGYGYTVESWANAAWQLDIGFRYFDVFNSTNDMVRRLQQTVDFQSHAFVNQYKYYYYDFQAFVLASRPAMLAVQPQLYPNPTTHQATLELSGLRAQQPVQVELLNPLGQIVRKFALQPQAGVIREELNLSGLPAGVYSVRLLTADGTAIKRLVKE</sequence>
<gene>
    <name evidence="3" type="ORF">MUN80_09510</name>
</gene>
<proteinExistence type="predicted"/>
<dbReference type="Pfam" id="PF18962">
    <property type="entry name" value="Por_Secre_tail"/>
    <property type="match status" value="1"/>
</dbReference>